<dbReference type="RefSeq" id="WP_013560079.1">
    <property type="nucleotide sequence ID" value="NC_014960.1"/>
</dbReference>
<sequence>MRGNKKPSFFRSLRASWRDTVLLFREFRLPLFVFLGILFAGGVSYHTLSQSTDSPTQSLSEALYTVLTLIFLQPIQPYPKSWYLQIFYFLMPLLGLSVLAQGLTEFGILFFNRRARNKEWQMAVASTYHKHIILVGLGHLGTRVVTLLRDLDEDTVVIEIAPRPDLKSLLHRLDIPLIEDDATREEVLLAAGVSRAKAIMLLTQNDSLNLEMALKARKINPGIQVIVRIFDDEFADSLQKQFGFQAFSATGLAAPIFAATAAGIDMTPPISIEGKPHTLAKILVSPSSHLIDKTINQIEEQFRVSVVFLQQNGQMVFHPEGGLKVVEGSTLAIFGPPGQIHQIVNENH</sequence>
<dbReference type="InterPro" id="IPR006037">
    <property type="entry name" value="RCK_C"/>
</dbReference>
<dbReference type="GO" id="GO:0008324">
    <property type="term" value="F:monoatomic cation transmembrane transporter activity"/>
    <property type="evidence" value="ECO:0007669"/>
    <property type="project" value="InterPro"/>
</dbReference>
<dbReference type="SUPFAM" id="SSF116726">
    <property type="entry name" value="TrkA C-terminal domain-like"/>
    <property type="match status" value="1"/>
</dbReference>
<dbReference type="InterPro" id="IPR003148">
    <property type="entry name" value="RCK_N"/>
</dbReference>
<dbReference type="Pfam" id="PF02080">
    <property type="entry name" value="TrkA_C"/>
    <property type="match status" value="1"/>
</dbReference>
<evidence type="ECO:0000256" key="1">
    <source>
        <dbReference type="SAM" id="Phobius"/>
    </source>
</evidence>
<dbReference type="KEGG" id="atm:ANT_16740"/>
<feature type="transmembrane region" description="Helical" evidence="1">
    <location>
        <begin position="82"/>
        <end position="111"/>
    </location>
</feature>
<dbReference type="STRING" id="926569.ANT_16740"/>
<dbReference type="PROSITE" id="PS51202">
    <property type="entry name" value="RCK_C"/>
    <property type="match status" value="1"/>
</dbReference>
<evidence type="ECO:0000313" key="4">
    <source>
        <dbReference type="EMBL" id="BAJ63700.1"/>
    </source>
</evidence>
<dbReference type="Proteomes" id="UP000008922">
    <property type="component" value="Chromosome"/>
</dbReference>
<dbReference type="AlphaFoldDB" id="E8N5I6"/>
<feature type="domain" description="RCK C-terminal" evidence="3">
    <location>
        <begin position="267"/>
        <end position="348"/>
    </location>
</feature>
<evidence type="ECO:0000259" key="2">
    <source>
        <dbReference type="PROSITE" id="PS51201"/>
    </source>
</evidence>
<dbReference type="OrthoDB" id="9785285at2"/>
<dbReference type="InterPro" id="IPR036721">
    <property type="entry name" value="RCK_C_sf"/>
</dbReference>
<dbReference type="InterPro" id="IPR036291">
    <property type="entry name" value="NAD(P)-bd_dom_sf"/>
</dbReference>
<proteinExistence type="predicted"/>
<dbReference type="Gene3D" id="3.30.70.1450">
    <property type="entry name" value="Regulator of K+ conductance, C-terminal domain"/>
    <property type="match status" value="1"/>
</dbReference>
<name>E8N5I6_ANATU</name>
<organism evidence="4 5">
    <name type="scientific">Anaerolinea thermophila (strain DSM 14523 / JCM 11388 / NBRC 100420 / UNI-1)</name>
    <dbReference type="NCBI Taxonomy" id="926569"/>
    <lineage>
        <taxon>Bacteria</taxon>
        <taxon>Bacillati</taxon>
        <taxon>Chloroflexota</taxon>
        <taxon>Anaerolineae</taxon>
        <taxon>Anaerolineales</taxon>
        <taxon>Anaerolineaceae</taxon>
        <taxon>Anaerolinea</taxon>
    </lineage>
</organism>
<dbReference type="eggNOG" id="COG1226">
    <property type="taxonomic scope" value="Bacteria"/>
</dbReference>
<dbReference type="GO" id="GO:0006813">
    <property type="term" value="P:potassium ion transport"/>
    <property type="evidence" value="ECO:0007669"/>
    <property type="project" value="InterPro"/>
</dbReference>
<dbReference type="InterPro" id="IPR050721">
    <property type="entry name" value="Trk_Ktr_HKT_K-transport"/>
</dbReference>
<dbReference type="InParanoid" id="E8N5I6"/>
<keyword evidence="5" id="KW-1185">Reference proteome</keyword>
<dbReference type="PANTHER" id="PTHR43833:SF11">
    <property type="entry name" value="VOLTAGE-GATED POTASSIUM CHANNEL KCH"/>
    <property type="match status" value="1"/>
</dbReference>
<protein>
    <submittedName>
        <fullName evidence="4">Hypothetical membrane protein</fullName>
    </submittedName>
</protein>
<gene>
    <name evidence="4" type="ordered locus">ANT_16740</name>
</gene>
<dbReference type="Pfam" id="PF02254">
    <property type="entry name" value="TrkA_N"/>
    <property type="match status" value="1"/>
</dbReference>
<feature type="domain" description="RCK N-terminal" evidence="2">
    <location>
        <begin position="129"/>
        <end position="250"/>
    </location>
</feature>
<evidence type="ECO:0000313" key="5">
    <source>
        <dbReference type="Proteomes" id="UP000008922"/>
    </source>
</evidence>
<dbReference type="PANTHER" id="PTHR43833">
    <property type="entry name" value="POTASSIUM CHANNEL PROTEIN 2-RELATED-RELATED"/>
    <property type="match status" value="1"/>
</dbReference>
<keyword evidence="1" id="KW-1133">Transmembrane helix</keyword>
<evidence type="ECO:0000259" key="3">
    <source>
        <dbReference type="PROSITE" id="PS51202"/>
    </source>
</evidence>
<keyword evidence="1" id="KW-0812">Transmembrane</keyword>
<dbReference type="HOGENOM" id="CLU_796066_0_0_0"/>
<dbReference type="PROSITE" id="PS51201">
    <property type="entry name" value="RCK_N"/>
    <property type="match status" value="1"/>
</dbReference>
<accession>E8N5I6</accession>
<dbReference type="EMBL" id="AP012029">
    <property type="protein sequence ID" value="BAJ63700.1"/>
    <property type="molecule type" value="Genomic_DNA"/>
</dbReference>
<dbReference type="Gene3D" id="3.40.50.720">
    <property type="entry name" value="NAD(P)-binding Rossmann-like Domain"/>
    <property type="match status" value="1"/>
</dbReference>
<reference evidence="4 5" key="1">
    <citation type="submission" date="2010-12" db="EMBL/GenBank/DDBJ databases">
        <title>Whole genome sequence of Anaerolinea thermophila UNI-1.</title>
        <authorList>
            <person name="Narita-Yamada S."/>
            <person name="Kishi E."/>
            <person name="Watanabe Y."/>
            <person name="Takasaki K."/>
            <person name="Ankai A."/>
            <person name="Oguchi A."/>
            <person name="Fukui S."/>
            <person name="Takahashi M."/>
            <person name="Yashiro I."/>
            <person name="Hosoyama A."/>
            <person name="Sekiguchi Y."/>
            <person name="Hanada S."/>
            <person name="Fujita N."/>
        </authorList>
    </citation>
    <scope>NUCLEOTIDE SEQUENCE [LARGE SCALE GENOMIC DNA]</scope>
    <source>
        <strain evidence="5">DSM 14523 / JCM 11388 / NBRC 100420 / UNI-1</strain>
    </source>
</reference>
<keyword evidence="1" id="KW-0472">Membrane</keyword>
<dbReference type="SUPFAM" id="SSF51735">
    <property type="entry name" value="NAD(P)-binding Rossmann-fold domains"/>
    <property type="match status" value="1"/>
</dbReference>